<dbReference type="EMBL" id="UHDK01000001">
    <property type="protein sequence ID" value="SUM32586.1"/>
    <property type="molecule type" value="Genomic_DNA"/>
</dbReference>
<dbReference type="STRING" id="1293.SH09_07170"/>
<sequence>MLNVHDRPFNLAIPLIEKMLIFGIEHCEFVILEGILAENKYGDMLRKCLK</sequence>
<evidence type="ECO:0000313" key="2">
    <source>
        <dbReference type="Proteomes" id="UP000255277"/>
    </source>
</evidence>
<name>A0A380FGV6_STAGA</name>
<dbReference type="AlphaFoldDB" id="A0A380FGV6"/>
<reference evidence="1 2" key="1">
    <citation type="submission" date="2018-06" db="EMBL/GenBank/DDBJ databases">
        <authorList>
            <consortium name="Pathogen Informatics"/>
            <person name="Doyle S."/>
        </authorList>
    </citation>
    <scope>NUCLEOTIDE SEQUENCE [LARGE SCALE GENOMIC DNA]</scope>
    <source>
        <strain evidence="1 2">NCTC12195</strain>
    </source>
</reference>
<accession>A0A380FGV6</accession>
<protein>
    <submittedName>
        <fullName evidence="1">Uncharacterized protein</fullName>
    </submittedName>
</protein>
<evidence type="ECO:0000313" key="1">
    <source>
        <dbReference type="EMBL" id="SUM32586.1"/>
    </source>
</evidence>
<gene>
    <name evidence="1" type="ORF">NCTC12195_02033</name>
</gene>
<dbReference type="Proteomes" id="UP000255277">
    <property type="component" value="Unassembled WGS sequence"/>
</dbReference>
<organism evidence="1 2">
    <name type="scientific">Staphylococcus gallinarum</name>
    <dbReference type="NCBI Taxonomy" id="1293"/>
    <lineage>
        <taxon>Bacteria</taxon>
        <taxon>Bacillati</taxon>
        <taxon>Bacillota</taxon>
        <taxon>Bacilli</taxon>
        <taxon>Bacillales</taxon>
        <taxon>Staphylococcaceae</taxon>
        <taxon>Staphylococcus</taxon>
    </lineage>
</organism>
<proteinExistence type="predicted"/>